<gene>
    <name evidence="3" type="ORF">MG293_006156</name>
</gene>
<name>A0AAD4UBD5_OVIAM</name>
<sequence>MPPRRMWVARNTVFTAARLLCLKNNSTWTFVPDSPHPRLYPLYLGSWRDQYYPGPSRTALQEETLKSAGEMSGEDVVPGPQVVDKTALICIVILFLLFLVALVSLQTMYVLSFSSHNSKSMFSLAVLSQTQNTDS</sequence>
<organism evidence="3 4">
    <name type="scientific">Ovis ammon polii</name>
    <dbReference type="NCBI Taxonomy" id="230172"/>
    <lineage>
        <taxon>Eukaryota</taxon>
        <taxon>Metazoa</taxon>
        <taxon>Chordata</taxon>
        <taxon>Craniata</taxon>
        <taxon>Vertebrata</taxon>
        <taxon>Euteleostomi</taxon>
        <taxon>Mammalia</taxon>
        <taxon>Eutheria</taxon>
        <taxon>Laurasiatheria</taxon>
        <taxon>Artiodactyla</taxon>
        <taxon>Ruminantia</taxon>
        <taxon>Pecora</taxon>
        <taxon>Bovidae</taxon>
        <taxon>Caprinae</taxon>
        <taxon>Ovis</taxon>
    </lineage>
</organism>
<keyword evidence="4" id="KW-1185">Reference proteome</keyword>
<accession>A0AAD4UBD5</accession>
<protein>
    <submittedName>
        <fullName evidence="3">Uncharacterized protein</fullName>
    </submittedName>
</protein>
<keyword evidence="1" id="KW-0812">Transmembrane</keyword>
<evidence type="ECO:0000313" key="3">
    <source>
        <dbReference type="EMBL" id="KAI4543362.1"/>
    </source>
</evidence>
<evidence type="ECO:0000256" key="2">
    <source>
        <dbReference type="SAM" id="SignalP"/>
    </source>
</evidence>
<keyword evidence="1" id="KW-0472">Membrane</keyword>
<dbReference type="Proteomes" id="UP001214576">
    <property type="component" value="Unassembled WGS sequence"/>
</dbReference>
<keyword evidence="2" id="KW-0732">Signal</keyword>
<feature type="transmembrane region" description="Helical" evidence="1">
    <location>
        <begin position="86"/>
        <end position="111"/>
    </location>
</feature>
<feature type="signal peptide" evidence="2">
    <location>
        <begin position="1"/>
        <end position="17"/>
    </location>
</feature>
<proteinExistence type="predicted"/>
<comment type="caution">
    <text evidence="3">The sequence shown here is derived from an EMBL/GenBank/DDBJ whole genome shotgun (WGS) entry which is preliminary data.</text>
</comment>
<keyword evidence="1" id="KW-1133">Transmembrane helix</keyword>
<dbReference type="EMBL" id="JAKZEL010000005">
    <property type="protein sequence ID" value="KAI4543362.1"/>
    <property type="molecule type" value="Genomic_DNA"/>
</dbReference>
<feature type="chain" id="PRO_5042135756" evidence="2">
    <location>
        <begin position="18"/>
        <end position="135"/>
    </location>
</feature>
<reference evidence="3" key="1">
    <citation type="submission" date="2022-03" db="EMBL/GenBank/DDBJ databases">
        <title>Genomic analyses of argali, domestic sheep and their hybrids provide insights into chromosomal evolution, heterosis and genetic basis of agronomic traits.</title>
        <authorList>
            <person name="Li M."/>
        </authorList>
    </citation>
    <scope>NUCLEOTIDE SEQUENCE</scope>
    <source>
        <strain evidence="3">CAU-MHL-2022a</strain>
        <tissue evidence="3">Skin</tissue>
    </source>
</reference>
<evidence type="ECO:0000313" key="4">
    <source>
        <dbReference type="Proteomes" id="UP001214576"/>
    </source>
</evidence>
<dbReference type="AlphaFoldDB" id="A0AAD4UBD5"/>
<evidence type="ECO:0000256" key="1">
    <source>
        <dbReference type="SAM" id="Phobius"/>
    </source>
</evidence>